<dbReference type="InterPro" id="IPR009057">
    <property type="entry name" value="Homeodomain-like_sf"/>
</dbReference>
<evidence type="ECO:0000313" key="7">
    <source>
        <dbReference type="Proteomes" id="UP000276128"/>
    </source>
</evidence>
<dbReference type="InterPro" id="IPR036271">
    <property type="entry name" value="Tet_transcr_reg_TetR-rel_C_sf"/>
</dbReference>
<dbReference type="PROSITE" id="PS50977">
    <property type="entry name" value="HTH_TETR_2"/>
    <property type="match status" value="1"/>
</dbReference>
<name>A0A430JBQ4_9BACL</name>
<dbReference type="Gene3D" id="1.10.357.10">
    <property type="entry name" value="Tetracycline Repressor, domain 2"/>
    <property type="match status" value="1"/>
</dbReference>
<dbReference type="InterPro" id="IPR011075">
    <property type="entry name" value="TetR_C"/>
</dbReference>
<dbReference type="OrthoDB" id="9814703at2"/>
<sequence length="192" mass="21281">MKKTKPSNRDVVLRTAMTLFLTRGYLTTSIDDIVAASKVAKTNIYYYFKSKDELLAAILDGLIAAYNEKMQDIFARQELKVYERFALFLKEVATPEDSSLAGCPFLTLYTQLPPEAEPLRRKVGAFFEAQTAAVEAMLHEGIRNGEFAAQLPVPAVAGLIVSTIEGALFLQHARQNPALLEQTLITLALLLK</sequence>
<proteinExistence type="predicted"/>
<dbReference type="AlphaFoldDB" id="A0A430JBQ4"/>
<dbReference type="RefSeq" id="WP_126142490.1">
    <property type="nucleotide sequence ID" value="NZ_RXHU01000050.1"/>
</dbReference>
<dbReference type="Pfam" id="PF00440">
    <property type="entry name" value="TetR_N"/>
    <property type="match status" value="1"/>
</dbReference>
<dbReference type="PRINTS" id="PR00455">
    <property type="entry name" value="HTHTETR"/>
</dbReference>
<dbReference type="PANTHER" id="PTHR47506">
    <property type="entry name" value="TRANSCRIPTIONAL REGULATORY PROTEIN"/>
    <property type="match status" value="1"/>
</dbReference>
<evidence type="ECO:0000256" key="3">
    <source>
        <dbReference type="ARBA" id="ARBA00023163"/>
    </source>
</evidence>
<evidence type="ECO:0000259" key="5">
    <source>
        <dbReference type="PROSITE" id="PS50977"/>
    </source>
</evidence>
<dbReference type="PANTHER" id="PTHR47506:SF1">
    <property type="entry name" value="HTH-TYPE TRANSCRIPTIONAL REGULATOR YJDC"/>
    <property type="match status" value="1"/>
</dbReference>
<keyword evidence="2 4" id="KW-0238">DNA-binding</keyword>
<keyword evidence="1" id="KW-0805">Transcription regulation</keyword>
<evidence type="ECO:0000256" key="1">
    <source>
        <dbReference type="ARBA" id="ARBA00023015"/>
    </source>
</evidence>
<accession>A0A430JBQ4</accession>
<evidence type="ECO:0000256" key="2">
    <source>
        <dbReference type="ARBA" id="ARBA00023125"/>
    </source>
</evidence>
<dbReference type="SUPFAM" id="SSF48498">
    <property type="entry name" value="Tetracyclin repressor-like, C-terminal domain"/>
    <property type="match status" value="1"/>
</dbReference>
<dbReference type="PROSITE" id="PS01081">
    <property type="entry name" value="HTH_TETR_1"/>
    <property type="match status" value="1"/>
</dbReference>
<gene>
    <name evidence="6" type="ORF">EJQ19_17295</name>
</gene>
<dbReference type="InterPro" id="IPR023772">
    <property type="entry name" value="DNA-bd_HTH_TetR-type_CS"/>
</dbReference>
<dbReference type="SUPFAM" id="SSF46689">
    <property type="entry name" value="Homeodomain-like"/>
    <property type="match status" value="1"/>
</dbReference>
<reference evidence="6 7" key="1">
    <citation type="submission" date="2018-12" db="EMBL/GenBank/DDBJ databases">
        <title>Bacillus ochoae sp. nov., Paenibacillus whitsoniae sp. nov., Paenibacillus spiritus sp. nov. Isolated from the Mars Exploration Rover during spacecraft assembly.</title>
        <authorList>
            <person name="Seuylemezian A."/>
            <person name="Vaishampayan P."/>
        </authorList>
    </citation>
    <scope>NUCLEOTIDE SEQUENCE [LARGE SCALE GENOMIC DNA]</scope>
    <source>
        <strain evidence="6 7">MER 54</strain>
    </source>
</reference>
<dbReference type="InterPro" id="IPR001647">
    <property type="entry name" value="HTH_TetR"/>
</dbReference>
<organism evidence="6 7">
    <name type="scientific">Paenibacillus whitsoniae</name>
    <dbReference type="NCBI Taxonomy" id="2496558"/>
    <lineage>
        <taxon>Bacteria</taxon>
        <taxon>Bacillati</taxon>
        <taxon>Bacillota</taxon>
        <taxon>Bacilli</taxon>
        <taxon>Bacillales</taxon>
        <taxon>Paenibacillaceae</taxon>
        <taxon>Paenibacillus</taxon>
    </lineage>
</organism>
<keyword evidence="3" id="KW-0804">Transcription</keyword>
<keyword evidence="7" id="KW-1185">Reference proteome</keyword>
<dbReference type="Proteomes" id="UP000276128">
    <property type="component" value="Unassembled WGS sequence"/>
</dbReference>
<dbReference type="EMBL" id="RXHU01000050">
    <property type="protein sequence ID" value="RTE08451.1"/>
    <property type="molecule type" value="Genomic_DNA"/>
</dbReference>
<dbReference type="Pfam" id="PF16925">
    <property type="entry name" value="TetR_C_13"/>
    <property type="match status" value="1"/>
</dbReference>
<feature type="DNA-binding region" description="H-T-H motif" evidence="4">
    <location>
        <begin position="29"/>
        <end position="48"/>
    </location>
</feature>
<feature type="domain" description="HTH tetR-type" evidence="5">
    <location>
        <begin position="6"/>
        <end position="66"/>
    </location>
</feature>
<evidence type="ECO:0000256" key="4">
    <source>
        <dbReference type="PROSITE-ProRule" id="PRU00335"/>
    </source>
</evidence>
<protein>
    <submittedName>
        <fullName evidence="6">TetR/AcrR family transcriptional regulator</fullName>
    </submittedName>
</protein>
<dbReference type="GO" id="GO:0003677">
    <property type="term" value="F:DNA binding"/>
    <property type="evidence" value="ECO:0007669"/>
    <property type="project" value="UniProtKB-UniRule"/>
</dbReference>
<evidence type="ECO:0000313" key="6">
    <source>
        <dbReference type="EMBL" id="RTE08451.1"/>
    </source>
</evidence>
<comment type="caution">
    <text evidence="6">The sequence shown here is derived from an EMBL/GenBank/DDBJ whole genome shotgun (WGS) entry which is preliminary data.</text>
</comment>